<dbReference type="InterPro" id="IPR036464">
    <property type="entry name" value="Rubisco_LSMT_subst-bd_sf"/>
</dbReference>
<dbReference type="PANTHER" id="PTHR13271:SF103">
    <property type="entry name" value="N-METHYLTRANSFERASE DOMAIN AND SET DOMAIN CONTAINING PROTEIN-RELATED"/>
    <property type="match status" value="1"/>
</dbReference>
<dbReference type="FunFam" id="3.90.1410.10:FF:000011">
    <property type="entry name" value="Transcription factor, E2F and DP-related"/>
    <property type="match status" value="1"/>
</dbReference>
<organism evidence="5 6">
    <name type="scientific">Tetracentron sinense</name>
    <name type="common">Spur-leaf</name>
    <dbReference type="NCBI Taxonomy" id="13715"/>
    <lineage>
        <taxon>Eukaryota</taxon>
        <taxon>Viridiplantae</taxon>
        <taxon>Streptophyta</taxon>
        <taxon>Embryophyta</taxon>
        <taxon>Tracheophyta</taxon>
        <taxon>Spermatophyta</taxon>
        <taxon>Magnoliopsida</taxon>
        <taxon>Trochodendrales</taxon>
        <taxon>Trochodendraceae</taxon>
        <taxon>Tetracentron</taxon>
    </lineage>
</organism>
<dbReference type="GO" id="GO:0032259">
    <property type="term" value="P:methylation"/>
    <property type="evidence" value="ECO:0007669"/>
    <property type="project" value="UniProtKB-KW"/>
</dbReference>
<keyword evidence="2" id="KW-0808">Transferase</keyword>
<accession>A0A835DHI7</accession>
<dbReference type="AlphaFoldDB" id="A0A835DHI7"/>
<evidence type="ECO:0000256" key="1">
    <source>
        <dbReference type="ARBA" id="ARBA00022603"/>
    </source>
</evidence>
<dbReference type="Proteomes" id="UP000655225">
    <property type="component" value="Unassembled WGS sequence"/>
</dbReference>
<keyword evidence="3" id="KW-0949">S-adenosyl-L-methionine</keyword>
<dbReference type="Gene3D" id="3.90.1420.10">
    <property type="entry name" value="Rubisco LSMT, substrate-binding domain"/>
    <property type="match status" value="1"/>
</dbReference>
<evidence type="ECO:0000256" key="3">
    <source>
        <dbReference type="ARBA" id="ARBA00022691"/>
    </source>
</evidence>
<evidence type="ECO:0000313" key="6">
    <source>
        <dbReference type="Proteomes" id="UP000655225"/>
    </source>
</evidence>
<comment type="caution">
    <text evidence="5">The sequence shown here is derived from an EMBL/GenBank/DDBJ whole genome shotgun (WGS) entry which is preliminary data.</text>
</comment>
<dbReference type="PROSITE" id="PS50280">
    <property type="entry name" value="SET"/>
    <property type="match status" value="1"/>
</dbReference>
<dbReference type="GO" id="GO:0016279">
    <property type="term" value="F:protein-lysine N-methyltransferase activity"/>
    <property type="evidence" value="ECO:0007669"/>
    <property type="project" value="TreeGrafter"/>
</dbReference>
<evidence type="ECO:0000313" key="5">
    <source>
        <dbReference type="EMBL" id="KAF8400324.1"/>
    </source>
</evidence>
<keyword evidence="1" id="KW-0489">Methyltransferase</keyword>
<sequence>MEDLRPVSEINLSDEPMESDDNYSLVLKLSEKDPLFEKKKKLLQSKGSGPEVRVYLESSPSSKWINSTLEAMLWRARIINLDEAELYFGGVTGVDVVEFYSPRNELESFNSIISLTDISLLSATHKRKEALQDLRDATVDMIRAFGDKNIEETIIEECSCDSEKILLQWGGKHGVRTKLQIAHVEGAGRGAVAVEDLQVGDTALEIPESIIICEELVYESSMSNILKKIDGISSETMILLWSMKERYNPNSKFKIYFNALPEAFNTGLSFGIDALTALQGTLLLEEIMHAKEHLRIQYDELFPALCSDHPDIFQPELYTWDQFLWACELWYSNGMKVMFTDGKLRTCLIPIAGLLNHSLCPHIMHYGKVDSSTNSLKFSLSRPCRVGEQCYLSYGNFSSSHLITFYGFLPKGDNYNDVIPLDIDDAQADPNPDETTHMVRGTWLSNNHEIFNYGLPPSLLDRLRDALCDAELHTKTCTKKNLENEMAVLKSLQSIFDSMMDELDDLECFDRKNINLDVKLALEFKDIQRRIVSSVLTSCYAGLNILENKPALDSSP</sequence>
<evidence type="ECO:0000256" key="2">
    <source>
        <dbReference type="ARBA" id="ARBA00022679"/>
    </source>
</evidence>
<dbReference type="Gene3D" id="3.90.1410.10">
    <property type="entry name" value="set domain protein methyltransferase, domain 1"/>
    <property type="match status" value="1"/>
</dbReference>
<feature type="domain" description="SET" evidence="4">
    <location>
        <begin position="177"/>
        <end position="395"/>
    </location>
</feature>
<dbReference type="OrthoDB" id="341421at2759"/>
<dbReference type="InterPro" id="IPR001214">
    <property type="entry name" value="SET_dom"/>
</dbReference>
<dbReference type="SUPFAM" id="SSF82199">
    <property type="entry name" value="SET domain"/>
    <property type="match status" value="1"/>
</dbReference>
<keyword evidence="6" id="KW-1185">Reference proteome</keyword>
<dbReference type="OMA" id="HSLCPHV"/>
<dbReference type="InterPro" id="IPR046341">
    <property type="entry name" value="SET_dom_sf"/>
</dbReference>
<proteinExistence type="predicted"/>
<reference evidence="5 6" key="1">
    <citation type="submission" date="2020-04" db="EMBL/GenBank/DDBJ databases">
        <title>Plant Genome Project.</title>
        <authorList>
            <person name="Zhang R.-G."/>
        </authorList>
    </citation>
    <scope>NUCLEOTIDE SEQUENCE [LARGE SCALE GENOMIC DNA]</scope>
    <source>
        <strain evidence="5">YNK0</strain>
        <tissue evidence="5">Leaf</tissue>
    </source>
</reference>
<dbReference type="CDD" id="cd10527">
    <property type="entry name" value="SET_LSMT"/>
    <property type="match status" value="1"/>
</dbReference>
<name>A0A835DHI7_TETSI</name>
<protein>
    <recommendedName>
        <fullName evidence="4">SET domain-containing protein</fullName>
    </recommendedName>
</protein>
<dbReference type="EMBL" id="JABCRI010000009">
    <property type="protein sequence ID" value="KAF8400324.1"/>
    <property type="molecule type" value="Genomic_DNA"/>
</dbReference>
<dbReference type="InterPro" id="IPR050600">
    <property type="entry name" value="SETD3_SETD6_MTase"/>
</dbReference>
<evidence type="ECO:0000259" key="4">
    <source>
        <dbReference type="PROSITE" id="PS50280"/>
    </source>
</evidence>
<dbReference type="PANTHER" id="PTHR13271">
    <property type="entry name" value="UNCHARACTERIZED PUTATIVE METHYLTRANSFERASE"/>
    <property type="match status" value="1"/>
</dbReference>
<gene>
    <name evidence="5" type="ORF">HHK36_013621</name>
</gene>